<feature type="compositionally biased region" description="Basic and acidic residues" evidence="2">
    <location>
        <begin position="41"/>
        <end position="51"/>
    </location>
</feature>
<dbReference type="AlphaFoldDB" id="A0AAE0TLU8"/>
<comment type="caution">
    <text evidence="4">The sequence shown here is derived from an EMBL/GenBank/DDBJ whole genome shotgun (WGS) entry which is preliminary data.</text>
</comment>
<evidence type="ECO:0000313" key="5">
    <source>
        <dbReference type="Proteomes" id="UP001274830"/>
    </source>
</evidence>
<reference evidence="4" key="1">
    <citation type="submission" date="2023-07" db="EMBL/GenBank/DDBJ databases">
        <title>Black Yeasts Isolated from many extreme environments.</title>
        <authorList>
            <person name="Coleine C."/>
            <person name="Stajich J.E."/>
            <person name="Selbmann L."/>
        </authorList>
    </citation>
    <scope>NUCLEOTIDE SEQUENCE</scope>
    <source>
        <strain evidence="4">CCFEE 5485</strain>
    </source>
</reference>
<dbReference type="EMBL" id="JAUTXT010000101">
    <property type="protein sequence ID" value="KAK3669194.1"/>
    <property type="molecule type" value="Genomic_DNA"/>
</dbReference>
<dbReference type="InterPro" id="IPR037523">
    <property type="entry name" value="VOC_core"/>
</dbReference>
<dbReference type="InterPro" id="IPR004360">
    <property type="entry name" value="Glyas_Fos-R_dOase_dom"/>
</dbReference>
<protein>
    <recommendedName>
        <fullName evidence="3">VOC domain-containing protein</fullName>
    </recommendedName>
</protein>
<proteinExistence type="predicted"/>
<gene>
    <name evidence="4" type="ORF">LTR78_010929</name>
</gene>
<dbReference type="Pfam" id="PF00903">
    <property type="entry name" value="Glyoxalase"/>
    <property type="match status" value="1"/>
</dbReference>
<name>A0AAE0TLU8_9PEZI</name>
<feature type="domain" description="VOC" evidence="3">
    <location>
        <begin position="72"/>
        <end position="182"/>
    </location>
</feature>
<dbReference type="CDD" id="cd07267">
    <property type="entry name" value="THT_Oxygenase_N"/>
    <property type="match status" value="1"/>
</dbReference>
<dbReference type="FunFam" id="3.10.180.10:FF:000034">
    <property type="entry name" value="Glyoxalase/Bleomycin resistance protein/Dihydroxybiphenyl dioxygenase"/>
    <property type="match status" value="1"/>
</dbReference>
<dbReference type="InterPro" id="IPR051785">
    <property type="entry name" value="MMCE/EMCE_epimerase"/>
</dbReference>
<keyword evidence="1" id="KW-0479">Metal-binding</keyword>
<feature type="domain" description="VOC" evidence="3">
    <location>
        <begin position="221"/>
        <end position="358"/>
    </location>
</feature>
<evidence type="ECO:0000259" key="3">
    <source>
        <dbReference type="PROSITE" id="PS51819"/>
    </source>
</evidence>
<dbReference type="FunFam" id="3.10.180.10:FF:000039">
    <property type="entry name" value="Trihydroxytoluene oxygenase (AFU_orthologue AFUA_8G02470)"/>
    <property type="match status" value="1"/>
</dbReference>
<evidence type="ECO:0000256" key="2">
    <source>
        <dbReference type="SAM" id="MobiDB-lite"/>
    </source>
</evidence>
<dbReference type="PROSITE" id="PS51819">
    <property type="entry name" value="VOC"/>
    <property type="match status" value="2"/>
</dbReference>
<sequence>MSEMQTIVGPSLLHRPEPIDASGELRTPHGNVHTNGGKSVPDVEARSEKSEPLLSWQMRSGIERSNQIRLVKLAHMRYQHPDIAKITEFLKDFGMQVAQQSEDGAKVWFCGYGSDQYVYFAQKGPEKRFQGGTFEVESMADLEKATQLPRASGIEEMVDAPGRGYIVTIQDPEGFPINLMYGQTLRRKGDPPPKIILNDETDKPRVRKFNRFTPGPAAVHKLGHYGLCVQNFEEQLKWYTRNFNLAPTDFLFVTSPKPKIDQQDGAQSLTKDVAVFAHIDRGAEPVDHHTFFMSANPTSHVHHCSFEVHDYDTQHLGHQWLARQGHNNVWGIGRHILGSQIFDYWWDTSGNMIEHYTDGDLVTIETPVTWGSAGDESLAVWGPKVPESFLQ</sequence>
<dbReference type="GO" id="GO:0005739">
    <property type="term" value="C:mitochondrion"/>
    <property type="evidence" value="ECO:0007669"/>
    <property type="project" value="TreeGrafter"/>
</dbReference>
<dbReference type="Proteomes" id="UP001274830">
    <property type="component" value="Unassembled WGS sequence"/>
</dbReference>
<dbReference type="GO" id="GO:0046872">
    <property type="term" value="F:metal ion binding"/>
    <property type="evidence" value="ECO:0007669"/>
    <property type="project" value="UniProtKB-KW"/>
</dbReference>
<dbReference type="GO" id="GO:0004493">
    <property type="term" value="F:methylmalonyl-CoA epimerase activity"/>
    <property type="evidence" value="ECO:0007669"/>
    <property type="project" value="TreeGrafter"/>
</dbReference>
<feature type="region of interest" description="Disordered" evidence="2">
    <location>
        <begin position="1"/>
        <end position="51"/>
    </location>
</feature>
<evidence type="ECO:0000256" key="1">
    <source>
        <dbReference type="ARBA" id="ARBA00022723"/>
    </source>
</evidence>
<keyword evidence="5" id="KW-1185">Reference proteome</keyword>
<dbReference type="PANTHER" id="PTHR43048">
    <property type="entry name" value="METHYLMALONYL-COA EPIMERASE"/>
    <property type="match status" value="1"/>
</dbReference>
<dbReference type="Gene3D" id="3.10.180.10">
    <property type="entry name" value="2,3-Dihydroxybiphenyl 1,2-Dioxygenase, domain 1"/>
    <property type="match status" value="2"/>
</dbReference>
<dbReference type="PANTHER" id="PTHR43048:SF3">
    <property type="entry name" value="METHYLMALONYL-COA EPIMERASE, MITOCHONDRIAL"/>
    <property type="match status" value="1"/>
</dbReference>
<accession>A0AAE0TLU8</accession>
<organism evidence="4 5">
    <name type="scientific">Recurvomyces mirabilis</name>
    <dbReference type="NCBI Taxonomy" id="574656"/>
    <lineage>
        <taxon>Eukaryota</taxon>
        <taxon>Fungi</taxon>
        <taxon>Dikarya</taxon>
        <taxon>Ascomycota</taxon>
        <taxon>Pezizomycotina</taxon>
        <taxon>Dothideomycetes</taxon>
        <taxon>Dothideomycetidae</taxon>
        <taxon>Mycosphaerellales</taxon>
        <taxon>Teratosphaeriaceae</taxon>
        <taxon>Recurvomyces</taxon>
    </lineage>
</organism>
<dbReference type="GO" id="GO:0046491">
    <property type="term" value="P:L-methylmalonyl-CoA metabolic process"/>
    <property type="evidence" value="ECO:0007669"/>
    <property type="project" value="TreeGrafter"/>
</dbReference>
<evidence type="ECO:0000313" key="4">
    <source>
        <dbReference type="EMBL" id="KAK3669194.1"/>
    </source>
</evidence>
<dbReference type="InterPro" id="IPR029068">
    <property type="entry name" value="Glyas_Bleomycin-R_OHBP_Dase"/>
</dbReference>
<dbReference type="SUPFAM" id="SSF54593">
    <property type="entry name" value="Glyoxalase/Bleomycin resistance protein/Dihydroxybiphenyl dioxygenase"/>
    <property type="match status" value="1"/>
</dbReference>